<gene>
    <name evidence="4" type="ORF">ERUC_LOCUS9388</name>
</gene>
<dbReference type="SMART" id="SM00382">
    <property type="entry name" value="AAA"/>
    <property type="match status" value="1"/>
</dbReference>
<dbReference type="PRINTS" id="PR00364">
    <property type="entry name" value="DISEASERSIST"/>
</dbReference>
<dbReference type="EMBL" id="CAKOAT010096265">
    <property type="protein sequence ID" value="CAH8321579.1"/>
    <property type="molecule type" value="Genomic_DNA"/>
</dbReference>
<feature type="transmembrane region" description="Helical" evidence="2">
    <location>
        <begin position="471"/>
        <end position="493"/>
    </location>
</feature>
<keyword evidence="2" id="KW-1133">Transmembrane helix</keyword>
<dbReference type="Gene3D" id="3.40.50.300">
    <property type="entry name" value="P-loop containing nucleotide triphosphate hydrolases"/>
    <property type="match status" value="1"/>
</dbReference>
<comment type="caution">
    <text evidence="4">The sequence shown here is derived from an EMBL/GenBank/DDBJ whole genome shotgun (WGS) entry which is preliminary data.</text>
</comment>
<feature type="domain" description="TIR" evidence="3">
    <location>
        <begin position="11"/>
        <end position="180"/>
    </location>
</feature>
<evidence type="ECO:0000313" key="5">
    <source>
        <dbReference type="Proteomes" id="UP001642260"/>
    </source>
</evidence>
<keyword evidence="2" id="KW-0472">Membrane</keyword>
<name>A0ABC8JC76_ERUVS</name>
<organism evidence="4 5">
    <name type="scientific">Eruca vesicaria subsp. sativa</name>
    <name type="common">Garden rocket</name>
    <name type="synonym">Eruca sativa</name>
    <dbReference type="NCBI Taxonomy" id="29727"/>
    <lineage>
        <taxon>Eukaryota</taxon>
        <taxon>Viridiplantae</taxon>
        <taxon>Streptophyta</taxon>
        <taxon>Embryophyta</taxon>
        <taxon>Tracheophyta</taxon>
        <taxon>Spermatophyta</taxon>
        <taxon>Magnoliopsida</taxon>
        <taxon>eudicotyledons</taxon>
        <taxon>Gunneridae</taxon>
        <taxon>Pentapetalae</taxon>
        <taxon>rosids</taxon>
        <taxon>malvids</taxon>
        <taxon>Brassicales</taxon>
        <taxon>Brassicaceae</taxon>
        <taxon>Brassiceae</taxon>
        <taxon>Eruca</taxon>
    </lineage>
</organism>
<dbReference type="Gene3D" id="1.10.8.430">
    <property type="entry name" value="Helical domain of apoptotic protease-activating factors"/>
    <property type="match status" value="1"/>
</dbReference>
<dbReference type="InterPro" id="IPR044974">
    <property type="entry name" value="Disease_R_plants"/>
</dbReference>
<reference evidence="4 5" key="1">
    <citation type="submission" date="2022-03" db="EMBL/GenBank/DDBJ databases">
        <authorList>
            <person name="Macdonald S."/>
            <person name="Ahmed S."/>
            <person name="Newling K."/>
        </authorList>
    </citation>
    <scope>NUCLEOTIDE SEQUENCE [LARGE SCALE GENOMIC DNA]</scope>
</reference>
<dbReference type="PANTHER" id="PTHR11017:SF225">
    <property type="entry name" value="ADP-RIBOSYL CYCLASE_CYCLIC ADP-RIBOSE HYDROLASE-RELATED"/>
    <property type="match status" value="1"/>
</dbReference>
<evidence type="ECO:0000256" key="2">
    <source>
        <dbReference type="SAM" id="Phobius"/>
    </source>
</evidence>
<dbReference type="Gene3D" id="3.40.50.10140">
    <property type="entry name" value="Toll/interleukin-1 receptor homology (TIR) domain"/>
    <property type="match status" value="1"/>
</dbReference>
<feature type="transmembrane region" description="Helical" evidence="2">
    <location>
        <begin position="555"/>
        <end position="575"/>
    </location>
</feature>
<proteinExistence type="predicted"/>
<dbReference type="InterPro" id="IPR003593">
    <property type="entry name" value="AAA+_ATPase"/>
</dbReference>
<dbReference type="Proteomes" id="UP001642260">
    <property type="component" value="Unassembled WGS sequence"/>
</dbReference>
<dbReference type="InterPro" id="IPR027417">
    <property type="entry name" value="P-loop_NTPase"/>
</dbReference>
<dbReference type="InterPro" id="IPR035897">
    <property type="entry name" value="Toll_tir_struct_dom_sf"/>
</dbReference>
<dbReference type="SMART" id="SM00255">
    <property type="entry name" value="TIR"/>
    <property type="match status" value="1"/>
</dbReference>
<evidence type="ECO:0000256" key="1">
    <source>
        <dbReference type="ARBA" id="ARBA00023027"/>
    </source>
</evidence>
<dbReference type="Pfam" id="PF01582">
    <property type="entry name" value="TIR"/>
    <property type="match status" value="1"/>
</dbReference>
<accession>A0ABC8JC76</accession>
<keyword evidence="2" id="KW-0812">Transmembrane</keyword>
<dbReference type="SUPFAM" id="SSF52540">
    <property type="entry name" value="P-loop containing nucleoside triphosphate hydrolases"/>
    <property type="match status" value="1"/>
</dbReference>
<dbReference type="AlphaFoldDB" id="A0ABC8JC76"/>
<dbReference type="InterPro" id="IPR002182">
    <property type="entry name" value="NB-ARC"/>
</dbReference>
<dbReference type="PROSITE" id="PS50104">
    <property type="entry name" value="TIR"/>
    <property type="match status" value="1"/>
</dbReference>
<dbReference type="SUPFAM" id="SSF52200">
    <property type="entry name" value="Toll/Interleukin receptor TIR domain"/>
    <property type="match status" value="1"/>
</dbReference>
<keyword evidence="5" id="KW-1185">Reference proteome</keyword>
<sequence length="591" mass="67945">MASTYNHPIPRRFNVFLSFNEPDVLLYKPLSNLRRQLNDLEYLLPQRLTGGDVIRYLNFRDHTFKISIRKSRISMVVLSKDYASSSQCLDELLEILRCKEEIGQIVMIIFYGVDPADVRKQSGDFGIAFTETCAGKTKEKKEKWSQALTDAANIPEQHFLDRDKKEDLIKLIAREVSDKLHDVEDMMVGMKAHLQNMLHLLHYKNDDEATIVGICGPAGIGKTTIAIALYRRLSSSFQHSCFLRDVSKRDDRVLSEDQRKMRLKGQIISVSDRNDKNYKTSLLLKPKEWLYKKKVLIILDDVDDPKQLEALANEAWFGPGSRIVVTTQNQELLQQHGIGNIYHVGIPSDGEALNIFCRNAFGESSPQNGFQKLAESVIELCRKLPRSLSVVGSFLRGRKEDEWNKVMRILKANHDHRNIEEVLRIQQESWSSKKSKNRWCTTRLGFLVIINLVLEIASAVADQLSSIRRPYFAIISLLISILTVVLSMVDLRYKIRAHKARFRCKWPIPWFYYPSRDYKKIFGNFTDTVLLFCVIGQLLVSTITCISIHRGQEGPIKVSLWPLFFAIGMVISKFVENQANFKDTLPITKMQ</sequence>
<feature type="transmembrane region" description="Helical" evidence="2">
    <location>
        <begin position="529"/>
        <end position="549"/>
    </location>
</feature>
<protein>
    <recommendedName>
        <fullName evidence="3">TIR domain-containing protein</fullName>
    </recommendedName>
</protein>
<dbReference type="Pfam" id="PF00931">
    <property type="entry name" value="NB-ARC"/>
    <property type="match status" value="1"/>
</dbReference>
<keyword evidence="1" id="KW-0520">NAD</keyword>
<dbReference type="InterPro" id="IPR000157">
    <property type="entry name" value="TIR_dom"/>
</dbReference>
<dbReference type="InterPro" id="IPR042197">
    <property type="entry name" value="Apaf_helical"/>
</dbReference>
<evidence type="ECO:0000313" key="4">
    <source>
        <dbReference type="EMBL" id="CAH8321579.1"/>
    </source>
</evidence>
<feature type="transmembrane region" description="Helical" evidence="2">
    <location>
        <begin position="444"/>
        <end position="465"/>
    </location>
</feature>
<dbReference type="PANTHER" id="PTHR11017">
    <property type="entry name" value="LEUCINE-RICH REPEAT-CONTAINING PROTEIN"/>
    <property type="match status" value="1"/>
</dbReference>
<evidence type="ECO:0000259" key="3">
    <source>
        <dbReference type="PROSITE" id="PS50104"/>
    </source>
</evidence>